<evidence type="ECO:0000313" key="2">
    <source>
        <dbReference type="Proteomes" id="UP000053105"/>
    </source>
</evidence>
<accession>A0A0M9ADY0</accession>
<protein>
    <submittedName>
        <fullName evidence="1">Uncharacterized protein</fullName>
    </submittedName>
</protein>
<dbReference type="EMBL" id="KQ435691">
    <property type="protein sequence ID" value="KOX81169.1"/>
    <property type="molecule type" value="Genomic_DNA"/>
</dbReference>
<reference evidence="1 2" key="1">
    <citation type="submission" date="2015-07" db="EMBL/GenBank/DDBJ databases">
        <title>The genome of Melipona quadrifasciata.</title>
        <authorList>
            <person name="Pan H."/>
            <person name="Kapheim K."/>
        </authorList>
    </citation>
    <scope>NUCLEOTIDE SEQUENCE [LARGE SCALE GENOMIC DNA]</scope>
    <source>
        <strain evidence="1">0111107301</strain>
        <tissue evidence="1">Whole body</tissue>
    </source>
</reference>
<sequence>MSGHLTRSGLGMSNDNYATKLPAPREVARPSIAIRFTKENLRNWDFVDFCPIWG</sequence>
<dbReference type="Proteomes" id="UP000053105">
    <property type="component" value="Unassembled WGS sequence"/>
</dbReference>
<organism evidence="1 2">
    <name type="scientific">Melipona quadrifasciata</name>
    <dbReference type="NCBI Taxonomy" id="166423"/>
    <lineage>
        <taxon>Eukaryota</taxon>
        <taxon>Metazoa</taxon>
        <taxon>Ecdysozoa</taxon>
        <taxon>Arthropoda</taxon>
        <taxon>Hexapoda</taxon>
        <taxon>Insecta</taxon>
        <taxon>Pterygota</taxon>
        <taxon>Neoptera</taxon>
        <taxon>Endopterygota</taxon>
        <taxon>Hymenoptera</taxon>
        <taxon>Apocrita</taxon>
        <taxon>Aculeata</taxon>
        <taxon>Apoidea</taxon>
        <taxon>Anthophila</taxon>
        <taxon>Apidae</taxon>
        <taxon>Melipona</taxon>
    </lineage>
</organism>
<evidence type="ECO:0000313" key="1">
    <source>
        <dbReference type="EMBL" id="KOX81169.1"/>
    </source>
</evidence>
<dbReference type="AlphaFoldDB" id="A0A0M9ADY0"/>
<proteinExistence type="predicted"/>
<keyword evidence="2" id="KW-1185">Reference proteome</keyword>
<gene>
    <name evidence="1" type="ORF">WN51_03457</name>
</gene>
<name>A0A0M9ADY0_9HYME</name>